<dbReference type="CDD" id="cd03022">
    <property type="entry name" value="DsbA_HCCA_Iso"/>
    <property type="match status" value="1"/>
</dbReference>
<feature type="domain" description="DSBA-like thioredoxin" evidence="3">
    <location>
        <begin position="5"/>
        <end position="193"/>
    </location>
</feature>
<evidence type="ECO:0000259" key="3">
    <source>
        <dbReference type="Pfam" id="PF01323"/>
    </source>
</evidence>
<dbReference type="Proteomes" id="UP000316649">
    <property type="component" value="Unassembled WGS sequence"/>
</dbReference>
<protein>
    <recommendedName>
        <fullName evidence="1">2-hydroxychromene-2-carboxylate isomerase</fullName>
        <ecNumber evidence="1">5.99.1.4</ecNumber>
    </recommendedName>
</protein>
<dbReference type="GO" id="GO:1901170">
    <property type="term" value="P:naphthalene catabolic process"/>
    <property type="evidence" value="ECO:0007669"/>
    <property type="project" value="InterPro"/>
</dbReference>
<evidence type="ECO:0000313" key="4">
    <source>
        <dbReference type="EMBL" id="TVO78728.1"/>
    </source>
</evidence>
<dbReference type="InterPro" id="IPR036249">
    <property type="entry name" value="Thioredoxin-like_sf"/>
</dbReference>
<dbReference type="Pfam" id="PF01323">
    <property type="entry name" value="DSBA"/>
    <property type="match status" value="1"/>
</dbReference>
<evidence type="ECO:0000256" key="2">
    <source>
        <dbReference type="PIRSR" id="PIRSR006386-1"/>
    </source>
</evidence>
<reference evidence="4 5" key="1">
    <citation type="submission" date="2019-07" db="EMBL/GenBank/DDBJ databases">
        <title>The pathways for chlorine oxyanion respiration interact through the shared metabolite chlorate.</title>
        <authorList>
            <person name="Barnum T.P."/>
            <person name="Cheng Y."/>
            <person name="Hill K.A."/>
            <person name="Lucas L.N."/>
            <person name="Carlson H.K."/>
            <person name="Coates J.D."/>
        </authorList>
    </citation>
    <scope>NUCLEOTIDE SEQUENCE [LARGE SCALE GENOMIC DNA]</scope>
    <source>
        <strain evidence="4 5">BK-1</strain>
    </source>
</reference>
<accession>A0A557SMS9</accession>
<gene>
    <name evidence="4" type="ORF">FHP88_00790</name>
</gene>
<feature type="active site" description="Nucleophile" evidence="2">
    <location>
        <position position="13"/>
    </location>
</feature>
<dbReference type="AlphaFoldDB" id="A0A557SMS9"/>
<dbReference type="GO" id="GO:0004602">
    <property type="term" value="F:glutathione peroxidase activity"/>
    <property type="evidence" value="ECO:0007669"/>
    <property type="project" value="TreeGrafter"/>
</dbReference>
<dbReference type="GO" id="GO:0004364">
    <property type="term" value="F:glutathione transferase activity"/>
    <property type="evidence" value="ECO:0007669"/>
    <property type="project" value="TreeGrafter"/>
</dbReference>
<comment type="catalytic activity">
    <reaction evidence="1">
        <text>2-hydroxychromene-2-carboxylate = (3E)-4-(2-hydroxyphenyl)-2-oxobut-3-enoate</text>
        <dbReference type="Rhea" id="RHEA:27401"/>
        <dbReference type="ChEBI" id="CHEBI:59350"/>
        <dbReference type="ChEBI" id="CHEBI:59353"/>
        <dbReference type="EC" id="5.99.1.4"/>
    </reaction>
</comment>
<dbReference type="SUPFAM" id="SSF52833">
    <property type="entry name" value="Thioredoxin-like"/>
    <property type="match status" value="1"/>
</dbReference>
<proteinExistence type="inferred from homology"/>
<dbReference type="PANTHER" id="PTHR42943">
    <property type="entry name" value="GLUTATHIONE S-TRANSFERASE KAPPA"/>
    <property type="match status" value="1"/>
</dbReference>
<dbReference type="RefSeq" id="WP_144357086.1">
    <property type="nucleotide sequence ID" value="NZ_VMNH01000002.1"/>
</dbReference>
<dbReference type="GO" id="GO:0018845">
    <property type="term" value="F:2-hydroxychromene-2-carboxylate isomerase activity"/>
    <property type="evidence" value="ECO:0007669"/>
    <property type="project" value="UniProtKB-UniRule"/>
</dbReference>
<comment type="caution">
    <text evidence="4">The sequence shown here is derived from an EMBL/GenBank/DDBJ whole genome shotgun (WGS) entry which is preliminary data.</text>
</comment>
<dbReference type="InterPro" id="IPR051924">
    <property type="entry name" value="GST_Kappa/NadH"/>
</dbReference>
<dbReference type="Gene3D" id="3.40.30.10">
    <property type="entry name" value="Glutaredoxin"/>
    <property type="match status" value="1"/>
</dbReference>
<dbReference type="GO" id="GO:0006749">
    <property type="term" value="P:glutathione metabolic process"/>
    <property type="evidence" value="ECO:0007669"/>
    <property type="project" value="TreeGrafter"/>
</dbReference>
<dbReference type="InterPro" id="IPR014440">
    <property type="entry name" value="HCCAis_GSTk"/>
</dbReference>
<sequence>MAAPLEFYFDFYSPYGYLASSRIDALAARHGREVIWRPFLVGATFAVTGARPLVDIPLLGDYSLHDMQRCARMQGVPFQLPAGFPKAALAPSRAFYWLTDNDPEKAKRLAKAVYNATFAEGRDGADPQLVAELAVPLGIDSNELLEAIQRPEVKARLKQETEAALTRGVFGSPTIFVDGEPFWGNDRLEQVDRWLETGGW</sequence>
<dbReference type="InterPro" id="IPR001853">
    <property type="entry name" value="DSBA-like_thioredoxin_dom"/>
</dbReference>
<comment type="similarity">
    <text evidence="1">Belongs to the GST superfamily. NadH family.</text>
</comment>
<keyword evidence="1 4" id="KW-0413">Isomerase</keyword>
<dbReference type="InterPro" id="IPR044087">
    <property type="entry name" value="NahD-like"/>
</dbReference>
<evidence type="ECO:0000313" key="5">
    <source>
        <dbReference type="Proteomes" id="UP000316649"/>
    </source>
</evidence>
<name>A0A557SMS9_9GAMM</name>
<dbReference type="OrthoDB" id="5244108at2"/>
<evidence type="ECO:0000256" key="1">
    <source>
        <dbReference type="PIRNR" id="PIRNR006386"/>
    </source>
</evidence>
<dbReference type="EMBL" id="VMNH01000002">
    <property type="protein sequence ID" value="TVO78728.1"/>
    <property type="molecule type" value="Genomic_DNA"/>
</dbReference>
<organism evidence="4 5">
    <name type="scientific">Sedimenticola selenatireducens</name>
    <dbReference type="NCBI Taxonomy" id="191960"/>
    <lineage>
        <taxon>Bacteria</taxon>
        <taxon>Pseudomonadati</taxon>
        <taxon>Pseudomonadota</taxon>
        <taxon>Gammaproteobacteria</taxon>
        <taxon>Chromatiales</taxon>
        <taxon>Sedimenticolaceae</taxon>
        <taxon>Sedimenticola</taxon>
    </lineage>
</organism>
<keyword evidence="5" id="KW-1185">Reference proteome</keyword>
<dbReference type="PANTHER" id="PTHR42943:SF2">
    <property type="entry name" value="GLUTATHIONE S-TRANSFERASE KAPPA 1"/>
    <property type="match status" value="1"/>
</dbReference>
<dbReference type="EC" id="5.99.1.4" evidence="1"/>
<dbReference type="PIRSF" id="PIRSF006386">
    <property type="entry name" value="HCCAis_GSTk"/>
    <property type="match status" value="1"/>
</dbReference>